<keyword evidence="7" id="KW-1185">Reference proteome</keyword>
<keyword evidence="1" id="KW-0805">Transcription regulation</keyword>
<keyword evidence="3" id="KW-0804">Transcription</keyword>
<reference evidence="6 7" key="1">
    <citation type="journal article" date="2012" name="BMC Genomics">
        <title>Genomic basis of broad host range and environmental adaptability of Rhizobium tropici CIAT 899 and Rhizobium sp. PRF 81 which are used in inoculants for common bean (Phaseolus vulgaris L.).</title>
        <authorList>
            <person name="Ormeno-Orrillo E."/>
            <person name="Menna P."/>
            <person name="Almeida L.G."/>
            <person name="Ollero F.J."/>
            <person name="Nicolas M.F."/>
            <person name="Pains Rodrigues E."/>
            <person name="Shigueyoshi Nakatani A."/>
            <person name="Silva Batista J.S."/>
            <person name="Oliveira Chueire L.M."/>
            <person name="Souza R.C."/>
            <person name="Ribeiro Vasconcelos A.T."/>
            <person name="Megias M."/>
            <person name="Hungria M."/>
            <person name="Martinez-Romero E."/>
        </authorList>
    </citation>
    <scope>NUCLEOTIDE SEQUENCE [LARGE SCALE GENOMIC DNA]</scope>
    <source>
        <strain evidence="6 7">PRF 81</strain>
    </source>
</reference>
<evidence type="ECO:0000313" key="6">
    <source>
        <dbReference type="EMBL" id="ENN84709.1"/>
    </source>
</evidence>
<dbReference type="Proteomes" id="UP000012429">
    <property type="component" value="Unassembled WGS sequence"/>
</dbReference>
<dbReference type="InterPro" id="IPR001647">
    <property type="entry name" value="HTH_TetR"/>
</dbReference>
<dbReference type="PRINTS" id="PR00455">
    <property type="entry name" value="HTHTETR"/>
</dbReference>
<proteinExistence type="predicted"/>
<evidence type="ECO:0000256" key="1">
    <source>
        <dbReference type="ARBA" id="ARBA00023015"/>
    </source>
</evidence>
<name>N6TW85_9HYPH</name>
<evidence type="ECO:0000256" key="2">
    <source>
        <dbReference type="ARBA" id="ARBA00023125"/>
    </source>
</evidence>
<dbReference type="GO" id="GO:0003700">
    <property type="term" value="F:DNA-binding transcription factor activity"/>
    <property type="evidence" value="ECO:0007669"/>
    <property type="project" value="TreeGrafter"/>
</dbReference>
<dbReference type="SUPFAM" id="SSF46689">
    <property type="entry name" value="Homeodomain-like"/>
    <property type="match status" value="1"/>
</dbReference>
<dbReference type="InterPro" id="IPR039536">
    <property type="entry name" value="TetR_C_Proteobacteria"/>
</dbReference>
<dbReference type="PANTHER" id="PTHR30055">
    <property type="entry name" value="HTH-TYPE TRANSCRIPTIONAL REGULATOR RUTR"/>
    <property type="match status" value="1"/>
</dbReference>
<dbReference type="STRING" id="363754.RHSP_68524"/>
<dbReference type="InterPro" id="IPR050109">
    <property type="entry name" value="HTH-type_TetR-like_transc_reg"/>
</dbReference>
<protein>
    <submittedName>
        <fullName evidence="6">Transcriptional regulator, TetR family</fullName>
    </submittedName>
</protein>
<dbReference type="GO" id="GO:0000976">
    <property type="term" value="F:transcription cis-regulatory region binding"/>
    <property type="evidence" value="ECO:0007669"/>
    <property type="project" value="TreeGrafter"/>
</dbReference>
<dbReference type="InterPro" id="IPR009057">
    <property type="entry name" value="Homeodomain-like_sf"/>
</dbReference>
<dbReference type="Gene3D" id="1.10.357.10">
    <property type="entry name" value="Tetracycline Repressor, domain 2"/>
    <property type="match status" value="1"/>
</dbReference>
<accession>N6TW85</accession>
<feature type="domain" description="HTH tetR-type" evidence="5">
    <location>
        <begin position="2"/>
        <end position="62"/>
    </location>
</feature>
<evidence type="ECO:0000259" key="5">
    <source>
        <dbReference type="PROSITE" id="PS50977"/>
    </source>
</evidence>
<organism evidence="6 7">
    <name type="scientific">Rhizobium freirei PRF 81</name>
    <dbReference type="NCBI Taxonomy" id="363754"/>
    <lineage>
        <taxon>Bacteria</taxon>
        <taxon>Pseudomonadati</taxon>
        <taxon>Pseudomonadota</taxon>
        <taxon>Alphaproteobacteria</taxon>
        <taxon>Hyphomicrobiales</taxon>
        <taxon>Rhizobiaceae</taxon>
        <taxon>Rhizobium/Agrobacterium group</taxon>
        <taxon>Rhizobium</taxon>
    </lineage>
</organism>
<gene>
    <name evidence="6" type="ORF">RHSP_68524</name>
</gene>
<dbReference type="AlphaFoldDB" id="N6TW85"/>
<evidence type="ECO:0000313" key="7">
    <source>
        <dbReference type="Proteomes" id="UP000012429"/>
    </source>
</evidence>
<dbReference type="PROSITE" id="PS50977">
    <property type="entry name" value="HTH_TETR_2"/>
    <property type="match status" value="1"/>
</dbReference>
<evidence type="ECO:0000256" key="3">
    <source>
        <dbReference type="ARBA" id="ARBA00023163"/>
    </source>
</evidence>
<dbReference type="Pfam" id="PF14246">
    <property type="entry name" value="TetR_C_7"/>
    <property type="match status" value="1"/>
</dbReference>
<dbReference type="FunFam" id="1.10.10.60:FF:000141">
    <property type="entry name" value="TetR family transcriptional regulator"/>
    <property type="match status" value="1"/>
</dbReference>
<evidence type="ECO:0000256" key="4">
    <source>
        <dbReference type="PROSITE-ProRule" id="PRU00335"/>
    </source>
</evidence>
<sequence length="194" mass="21251">MAQKRASILRAAKECFLNVGYEGASMESIAAGANVSIMTLYRHADSKDDLFEAVISAACEHKVDVGPESALIKRPLRELLLQVADLFQERLSNAETLALLRAVMIENQRFPKLAEAAYEGFIEAWKNNLEALFSHRVEFADISVNDRKKMLSEFIDGLIGADILRLLLGGKGLSGAEKGRRAEAATDTLVAKIS</sequence>
<dbReference type="PATRIC" id="fig|363754.4.peg.5867"/>
<comment type="caution">
    <text evidence="6">The sequence shown here is derived from an EMBL/GenBank/DDBJ whole genome shotgun (WGS) entry which is preliminary data.</text>
</comment>
<keyword evidence="2 4" id="KW-0238">DNA-binding</keyword>
<dbReference type="Pfam" id="PF00440">
    <property type="entry name" value="TetR_N"/>
    <property type="match status" value="1"/>
</dbReference>
<dbReference type="EMBL" id="AQHN01000088">
    <property type="protein sequence ID" value="ENN84709.1"/>
    <property type="molecule type" value="Genomic_DNA"/>
</dbReference>
<feature type="DNA-binding region" description="H-T-H motif" evidence="4">
    <location>
        <begin position="25"/>
        <end position="44"/>
    </location>
</feature>
<dbReference type="PANTHER" id="PTHR30055:SF146">
    <property type="entry name" value="HTH-TYPE TRANSCRIPTIONAL DUAL REGULATOR CECR"/>
    <property type="match status" value="1"/>
</dbReference>